<protein>
    <submittedName>
        <fullName evidence="2">Uncharacterized protein</fullName>
    </submittedName>
</protein>
<dbReference type="RefSeq" id="WP_184578908.1">
    <property type="nucleotide sequence ID" value="NZ_JACIIQ010000028.1"/>
</dbReference>
<feature type="region of interest" description="Disordered" evidence="1">
    <location>
        <begin position="83"/>
        <end position="105"/>
    </location>
</feature>
<name>A0AB73H3E2_9XANT</name>
<accession>A0AB73H3E2</accession>
<comment type="caution">
    <text evidence="2">The sequence shown here is derived from an EMBL/GenBank/DDBJ whole genome shotgun (WGS) entry which is preliminary data.</text>
</comment>
<evidence type="ECO:0000313" key="2">
    <source>
        <dbReference type="EMBL" id="MBB5672582.1"/>
    </source>
</evidence>
<organism evidence="2">
    <name type="scientific">Xanthomonas arboricola</name>
    <dbReference type="NCBI Taxonomy" id="56448"/>
    <lineage>
        <taxon>Bacteria</taxon>
        <taxon>Pseudomonadati</taxon>
        <taxon>Pseudomonadota</taxon>
        <taxon>Gammaproteobacteria</taxon>
        <taxon>Lysobacterales</taxon>
        <taxon>Lysobacteraceae</taxon>
        <taxon>Xanthomonas</taxon>
    </lineage>
</organism>
<feature type="compositionally biased region" description="Basic residues" evidence="1">
    <location>
        <begin position="90"/>
        <end position="105"/>
    </location>
</feature>
<dbReference type="EMBL" id="JACIIQ010000028">
    <property type="protein sequence ID" value="MBB5672582.1"/>
    <property type="molecule type" value="Genomic_DNA"/>
</dbReference>
<gene>
    <name evidence="2" type="ORF">FHR65_004186</name>
</gene>
<dbReference type="AlphaFoldDB" id="A0AB73H3E2"/>
<reference evidence="2" key="1">
    <citation type="submission" date="2020-08" db="EMBL/GenBank/DDBJ databases">
        <title>Studying the diversity of plant-associated saprophytic bacteria and their role in host health and plant-pathogen interactions.</title>
        <authorList>
            <person name="Potnis N."/>
        </authorList>
    </citation>
    <scope>NUCLEOTIDE SEQUENCE</scope>
    <source>
        <strain evidence="2">F21</strain>
    </source>
</reference>
<evidence type="ECO:0000256" key="1">
    <source>
        <dbReference type="SAM" id="MobiDB-lite"/>
    </source>
</evidence>
<sequence length="105" mass="11727">MATPAAEGVTPDEWVIVDNIIKERSAGFPPRVLAELTRVKPALKKLVDAKVPFREINDRFAKAMQIKISAAQFRKYMKVEFDYPPSPTKPKAKKTAKKAAKASRS</sequence>
<dbReference type="Proteomes" id="UP000528595">
    <property type="component" value="Unassembled WGS sequence"/>
</dbReference>
<proteinExistence type="predicted"/>